<proteinExistence type="predicted"/>
<name>A0A0S4M3K1_9BURK</name>
<reference evidence="3" key="1">
    <citation type="submission" date="2015-11" db="EMBL/GenBank/DDBJ databases">
        <authorList>
            <person name="Seth-Smith H.M.B."/>
        </authorList>
    </citation>
    <scope>NUCLEOTIDE SEQUENCE [LARGE SCALE GENOMIC DNA]</scope>
    <source>
        <strain evidence="3">2013Ark11</strain>
    </source>
</reference>
<evidence type="ECO:0000313" key="3">
    <source>
        <dbReference type="Proteomes" id="UP000198651"/>
    </source>
</evidence>
<keyword evidence="3" id="KW-1185">Reference proteome</keyword>
<evidence type="ECO:0000256" key="1">
    <source>
        <dbReference type="SAM" id="Coils"/>
    </source>
</evidence>
<organism evidence="2 3">
    <name type="scientific">Candidatus Ichthyocystis hellenicum</name>
    <dbReference type="NCBI Taxonomy" id="1561003"/>
    <lineage>
        <taxon>Bacteria</taxon>
        <taxon>Pseudomonadati</taxon>
        <taxon>Pseudomonadota</taxon>
        <taxon>Betaproteobacteria</taxon>
        <taxon>Burkholderiales</taxon>
        <taxon>Candidatus Ichthyocystis</taxon>
    </lineage>
</organism>
<feature type="coiled-coil region" evidence="1">
    <location>
        <begin position="212"/>
        <end position="239"/>
    </location>
</feature>
<gene>
    <name evidence="2" type="ORF">Ark11_1051</name>
</gene>
<accession>A0A0S4M3K1</accession>
<dbReference type="RefSeq" id="WP_092343608.1">
    <property type="nucleotide sequence ID" value="NZ_LN906597.1"/>
</dbReference>
<protein>
    <submittedName>
        <fullName evidence="2">Putative coiled coil protein</fullName>
    </submittedName>
</protein>
<dbReference type="EMBL" id="LN906597">
    <property type="protein sequence ID" value="CUT17867.1"/>
    <property type="molecule type" value="Genomic_DNA"/>
</dbReference>
<dbReference type="Proteomes" id="UP000198651">
    <property type="component" value="Chromosome I"/>
</dbReference>
<keyword evidence="1" id="KW-0175">Coiled coil</keyword>
<evidence type="ECO:0000313" key="2">
    <source>
        <dbReference type="EMBL" id="CUT17867.1"/>
    </source>
</evidence>
<sequence>MYQYCSSYNITEGTTYKNENTKIDIDDNTAEKISYIGKNATNNYDPCVEVMPKYKSSSGFLNIHTNSKLYQEGNCEEKLLIPDIFKLTKSDEYKASNTIDSFDTNKQPTSPDVKSPFIEYELSSIVENPQKIALKQITDDEKTHNASSLTHAKKTANNSTSGNYGTLEGSVIEKEICIKLSRCNPKQIIDSEKNKNAASLTLTEQTVDLSISEDIEQTIQHQENNCDLLRQQKNKKELHVKLYRCNIKQRINNEKDCNVPSITSTEQLVNTDIYKSKNIKQTEQKHSNTHKTPEPSVIKKKLSLRSYRRSSLCCKEFNSSIYRNAIKKIDIDDDGSFKNSVLEEMGSYIKNKTSIEEAYIDLSSTYLNVRRYTLEKISPLLNKDITATNISITPGMSISDLKSACIANHHFFKNLQESCEKIVENIKKATDDSLLRIFQWNINFYSNDSLNSTNKKIKFRFFPNKNKLISKLRELIIDTISNLPNRIICEINKFNQDDIVNGLFSDMHGVLLPKSLIRNLSLFFNSNKKKIINNKGSDYLSLFNDFLEKIVNLVRPSCIFNKGVFLPDDSTVEHLSKYLLSDMYDISSKFRKKLELHTTNILKTQGSSNDISPHNNYEKDVVNTSMEEEMQMPKLDLAEKTNTIPSDAIGTKTKMVKKFNLGRYRRVSLCSAEFISNIYEDAIRKIDIDNDGQFMNIVSESLSDYIMSRGLTKSSINLSLTYSNVKKYILDKVSPYISDIITAADVLITPGMSISEMSHNCVSNNIFFEKLREECGKIVKNIQIISDDYFLNLIQNYVWFGTAERLRITNRKNKFCSGIKSLIMETISNLPNNIIHEIKKFKKIEIVRGLFSCIHGILLSKTLIRNINSNFYFNKIPNGKVHNNLSFLKNLLQKLIIQAKNASILHEEKSFSPDEPTTELISKYLLSDMYGVPIVIWKKIDPSKLINRSTLRKNYTKDYLPDNHTNIESQLIKKNILIPKTNYKWNSCIINPINIYEIAISMIDIDKKDFENCFIEEVKHFPSMKDYFTKKRKKDIDLSITYTRVKNYILEIFYQFLKEIEKETKIKISLYHGMSIDELEYAYISNEKFFNRLNKFCTKVIRNIEKCSIGTFTDIMQCFVHLETEIPKTIVMRKKRRMSFHDNIAKLLISNISNLPKTIVNIIKLMPKSKFVESYFYYFYDIYIENSFLLEAKSMFDIAKKKVVNDNLLRKLKDSISSDMIVKFGDIDRKNMIKHPYPIVNKHKVHGKLSTYSYVRKLAKKEFSTIKENLKYPIMIMHNHKIETANQEIKNEILNRIESDLVRATVSTYTKSCIKAYKSKLENKNI</sequence>